<dbReference type="EMBL" id="JACWMY010000005">
    <property type="protein sequence ID" value="MBD1364551.1"/>
    <property type="molecule type" value="Genomic_DNA"/>
</dbReference>
<keyword evidence="3" id="KW-1185">Reference proteome</keyword>
<dbReference type="RefSeq" id="WP_191189210.1">
    <property type="nucleotide sequence ID" value="NZ_JACWMY010000005.1"/>
</dbReference>
<dbReference type="Proteomes" id="UP000606600">
    <property type="component" value="Unassembled WGS sequence"/>
</dbReference>
<keyword evidence="1" id="KW-0175">Coiled coil</keyword>
<sequence length="253" mass="30084">MPNKYFKPHESFDLNPHKYDVGVFTGLKNGYEDNLFIKILFTLPEKEYSDYYQYHLSFYLEKEPQGEQEFFTFVWQIVLRRIRFIENKNPFNSSHALDMEILEKLLQFQKYLRSMDRWNTQKTLPEIIADQQEEVRKQQTEIARLKDALKVAKKLETQEFINIADGYLLSFLDICLQAQEAPLPDTGKELLFSQTQIVWCKMIAKYFKEGNNEINIETLRRYFPGNKKDPGVKYAKVPPELKLFKLTPAKKRS</sequence>
<accession>A0ABR7WQR3</accession>
<name>A0ABR7WQR3_9SPHI</name>
<proteinExistence type="predicted"/>
<protein>
    <submittedName>
        <fullName evidence="2">Uncharacterized protein</fullName>
    </submittedName>
</protein>
<organism evidence="2 3">
    <name type="scientific">Mucilaginibacter pankratovii</name>
    <dbReference type="NCBI Taxonomy" id="2772110"/>
    <lineage>
        <taxon>Bacteria</taxon>
        <taxon>Pseudomonadati</taxon>
        <taxon>Bacteroidota</taxon>
        <taxon>Sphingobacteriia</taxon>
        <taxon>Sphingobacteriales</taxon>
        <taxon>Sphingobacteriaceae</taxon>
        <taxon>Mucilaginibacter</taxon>
    </lineage>
</organism>
<gene>
    <name evidence="2" type="ORF">IDJ77_12095</name>
</gene>
<feature type="coiled-coil region" evidence="1">
    <location>
        <begin position="128"/>
        <end position="155"/>
    </location>
</feature>
<comment type="caution">
    <text evidence="2">The sequence shown here is derived from an EMBL/GenBank/DDBJ whole genome shotgun (WGS) entry which is preliminary data.</text>
</comment>
<evidence type="ECO:0000313" key="3">
    <source>
        <dbReference type="Proteomes" id="UP000606600"/>
    </source>
</evidence>
<reference evidence="2 3" key="1">
    <citation type="submission" date="2020-09" db="EMBL/GenBank/DDBJ databases">
        <title>Novel species of Mucilaginibacter isolated from a glacier on the Tibetan Plateau.</title>
        <authorList>
            <person name="Liu Q."/>
            <person name="Xin Y.-H."/>
        </authorList>
    </citation>
    <scope>NUCLEOTIDE SEQUENCE [LARGE SCALE GENOMIC DNA]</scope>
    <source>
        <strain evidence="2 3">ZT4R22</strain>
    </source>
</reference>
<evidence type="ECO:0000256" key="1">
    <source>
        <dbReference type="SAM" id="Coils"/>
    </source>
</evidence>
<evidence type="ECO:0000313" key="2">
    <source>
        <dbReference type="EMBL" id="MBD1364551.1"/>
    </source>
</evidence>